<dbReference type="SFLD" id="SFLDG01168">
    <property type="entry name" value="Ferric_reductase_subgroup_(FRE"/>
    <property type="match status" value="1"/>
</dbReference>
<keyword evidence="5" id="KW-0560">Oxidoreductase</keyword>
<reference evidence="11" key="1">
    <citation type="journal article" date="2015" name="Genome Announc.">
        <title>Draft whole-genome sequence of the biocontrol agent Trichoderma harzianum T6776.</title>
        <authorList>
            <person name="Baroncelli R."/>
            <person name="Piaggeschi G."/>
            <person name="Fiorini L."/>
            <person name="Bertolini E."/>
            <person name="Zapparata A."/>
            <person name="Pe M.E."/>
            <person name="Sarrocco S."/>
            <person name="Vannacci G."/>
        </authorList>
    </citation>
    <scope>NUCLEOTIDE SEQUENCE [LARGE SCALE GENOMIC DNA]</scope>
    <source>
        <strain evidence="11">T6776</strain>
    </source>
</reference>
<keyword evidence="6" id="KW-0813">Transport</keyword>
<evidence type="ECO:0000256" key="7">
    <source>
        <dbReference type="ARBA" id="ARBA00023136"/>
    </source>
</evidence>
<dbReference type="GO" id="GO:0005886">
    <property type="term" value="C:plasma membrane"/>
    <property type="evidence" value="ECO:0007669"/>
    <property type="project" value="TreeGrafter"/>
</dbReference>
<dbReference type="OrthoDB" id="10006946at2759"/>
<evidence type="ECO:0000313" key="11">
    <source>
        <dbReference type="Proteomes" id="UP000034112"/>
    </source>
</evidence>
<dbReference type="InterPro" id="IPR013121">
    <property type="entry name" value="Fe_red_NAD-bd_6"/>
</dbReference>
<keyword evidence="6" id="KW-0406">Ion transport</keyword>
<dbReference type="AlphaFoldDB" id="A0A0F9Y4U4"/>
<dbReference type="GO" id="GO:0006811">
    <property type="term" value="P:monoatomic ion transport"/>
    <property type="evidence" value="ECO:0007669"/>
    <property type="project" value="UniProtKB-KW"/>
</dbReference>
<dbReference type="InterPro" id="IPR050369">
    <property type="entry name" value="RBOH/FRE"/>
</dbReference>
<feature type="transmembrane region" description="Helical" evidence="8">
    <location>
        <begin position="20"/>
        <end position="42"/>
    </location>
</feature>
<dbReference type="SFLD" id="SFLDS00052">
    <property type="entry name" value="Ferric_Reductase_Domain"/>
    <property type="match status" value="1"/>
</dbReference>
<proteinExistence type="predicted"/>
<feature type="transmembrane region" description="Helical" evidence="8">
    <location>
        <begin position="84"/>
        <end position="100"/>
    </location>
</feature>
<dbReference type="Gene3D" id="3.40.50.80">
    <property type="entry name" value="Nucleotide-binding domain of ferredoxin-NADP reductase (FNR) module"/>
    <property type="match status" value="1"/>
</dbReference>
<dbReference type="InterPro" id="IPR013112">
    <property type="entry name" value="FAD-bd_8"/>
</dbReference>
<evidence type="ECO:0000256" key="5">
    <source>
        <dbReference type="ARBA" id="ARBA00023002"/>
    </source>
</evidence>
<dbReference type="SUPFAM" id="SSF52343">
    <property type="entry name" value="Ferredoxin reductase-like, C-terminal NADP-linked domain"/>
    <property type="match status" value="1"/>
</dbReference>
<dbReference type="InterPro" id="IPR017938">
    <property type="entry name" value="Riboflavin_synthase-like_b-brl"/>
</dbReference>
<evidence type="ECO:0000256" key="4">
    <source>
        <dbReference type="ARBA" id="ARBA00022989"/>
    </source>
</evidence>
<dbReference type="Proteomes" id="UP000034112">
    <property type="component" value="Unassembled WGS sequence"/>
</dbReference>
<dbReference type="EMBL" id="JOKZ01000013">
    <property type="protein sequence ID" value="KKP07048.1"/>
    <property type="molecule type" value="Genomic_DNA"/>
</dbReference>
<evidence type="ECO:0000256" key="3">
    <source>
        <dbReference type="ARBA" id="ARBA00022982"/>
    </source>
</evidence>
<evidence type="ECO:0000256" key="8">
    <source>
        <dbReference type="SAM" id="Phobius"/>
    </source>
</evidence>
<organism evidence="10 11">
    <name type="scientific">Trichoderma harzianum</name>
    <name type="common">Hypocrea lixii</name>
    <dbReference type="NCBI Taxonomy" id="5544"/>
    <lineage>
        <taxon>Eukaryota</taxon>
        <taxon>Fungi</taxon>
        <taxon>Dikarya</taxon>
        <taxon>Ascomycota</taxon>
        <taxon>Pezizomycotina</taxon>
        <taxon>Sordariomycetes</taxon>
        <taxon>Hypocreomycetidae</taxon>
        <taxon>Hypocreales</taxon>
        <taxon>Hypocreaceae</taxon>
        <taxon>Trichoderma</taxon>
    </lineage>
</organism>
<feature type="transmembrane region" description="Helical" evidence="8">
    <location>
        <begin position="150"/>
        <end position="171"/>
    </location>
</feature>
<dbReference type="SUPFAM" id="SSF63380">
    <property type="entry name" value="Riboflavin synthase domain-like"/>
    <property type="match status" value="1"/>
</dbReference>
<dbReference type="Pfam" id="PF08030">
    <property type="entry name" value="NAD_binding_6"/>
    <property type="match status" value="1"/>
</dbReference>
<accession>A0A0F9Y4U4</accession>
<keyword evidence="7 8" id="KW-0472">Membrane</keyword>
<dbReference type="Pfam" id="PF08022">
    <property type="entry name" value="FAD_binding_8"/>
    <property type="match status" value="1"/>
</dbReference>
<evidence type="ECO:0000256" key="6">
    <source>
        <dbReference type="ARBA" id="ARBA00023065"/>
    </source>
</evidence>
<feature type="domain" description="FAD-binding FR-type" evidence="9">
    <location>
        <begin position="257"/>
        <end position="376"/>
    </location>
</feature>
<protein>
    <recommendedName>
        <fullName evidence="9">FAD-binding FR-type domain-containing protein</fullName>
    </recommendedName>
</protein>
<comment type="subcellular location">
    <subcellularLocation>
        <location evidence="1">Membrane</location>
        <topology evidence="1">Multi-pass membrane protein</topology>
    </subcellularLocation>
</comment>
<dbReference type="InterPro" id="IPR017927">
    <property type="entry name" value="FAD-bd_FR_type"/>
</dbReference>
<dbReference type="OMA" id="CWHETTC"/>
<evidence type="ECO:0000256" key="2">
    <source>
        <dbReference type="ARBA" id="ARBA00022692"/>
    </source>
</evidence>
<dbReference type="CDD" id="cd06186">
    <property type="entry name" value="NOX_Duox_like_FAD_NADP"/>
    <property type="match status" value="1"/>
</dbReference>
<feature type="transmembrane region" description="Helical" evidence="8">
    <location>
        <begin position="215"/>
        <end position="233"/>
    </location>
</feature>
<feature type="transmembrane region" description="Helical" evidence="8">
    <location>
        <begin position="183"/>
        <end position="203"/>
    </location>
</feature>
<dbReference type="GO" id="GO:0016175">
    <property type="term" value="F:superoxide-generating NAD(P)H oxidase activity"/>
    <property type="evidence" value="ECO:0007669"/>
    <property type="project" value="TreeGrafter"/>
</dbReference>
<dbReference type="Pfam" id="PF01794">
    <property type="entry name" value="Ferric_reduct"/>
    <property type="match status" value="1"/>
</dbReference>
<comment type="caution">
    <text evidence="10">The sequence shown here is derived from an EMBL/GenBank/DDBJ whole genome shotgun (WGS) entry which is preliminary data.</text>
</comment>
<dbReference type="PANTHER" id="PTHR11972:SF69">
    <property type="entry name" value="FERRIC REDUCTION OXIDASE 6-RELATED"/>
    <property type="match status" value="1"/>
</dbReference>
<evidence type="ECO:0000259" key="9">
    <source>
        <dbReference type="PROSITE" id="PS51384"/>
    </source>
</evidence>
<evidence type="ECO:0000313" key="10">
    <source>
        <dbReference type="EMBL" id="KKP07048.1"/>
    </source>
</evidence>
<dbReference type="InterPro" id="IPR013130">
    <property type="entry name" value="Fe3_Rdtase_TM_dom"/>
</dbReference>
<dbReference type="PANTHER" id="PTHR11972">
    <property type="entry name" value="NADPH OXIDASE"/>
    <property type="match status" value="1"/>
</dbReference>
<dbReference type="PROSITE" id="PS51384">
    <property type="entry name" value="FAD_FR"/>
    <property type="match status" value="1"/>
</dbReference>
<keyword evidence="4 8" id="KW-1133">Transmembrane helix</keyword>
<keyword evidence="3" id="KW-0249">Electron transport</keyword>
<dbReference type="InterPro" id="IPR039261">
    <property type="entry name" value="FNR_nucleotide-bd"/>
</dbReference>
<sequence>MVSPSMLNPIINDQYTAARAYFLCVIGMLFFESMLHAPSYLLHLYRKGRPNTARQKHWKIYTTLHKITTLPSAIPFITRNNVPILIRVSVFTFLNFLWGWNKFAYTTNYQLYGWLTIANGGLSLLMGARTNLFAHVARIPSAVLLRYHRWIGLATFVHATLHCSLIIQHYVQTNQFYTAAQAPRIPVGIAAWISLCIIAITSIPKMFRRRWFEAFYYPHFFFLVFVAGALYHANKGPEFLLPGFGLWVVDRGIRFYNNFRGLQVKSVMHYSGGVTKFNIAGVAPSQPGQIAWVQVPSVSFFNWHPFTIASAPGQNETTIAIRALGSFTKKVQNVGEDVVKATQSTTTEGGTYEAVSAEMNFPKVQIDGPYGVGHLQWGAHPVIVLVAGGIGITPGISIATHIVNQAKSGLVSMPGGWHIHLLWTVKNFDHISWFEAELKNLVDIASDQAVPVTLDITIHVTSGVEEDSESVKFDGIGDVYQGRPDIMKWFENVRDARMGMDASVNLCGPAQLIRSGRIAASKASCEDILFHVEEETFEF</sequence>
<gene>
    <name evidence="10" type="ORF">THAR02_00807</name>
</gene>
<keyword evidence="2 8" id="KW-0812">Transmembrane</keyword>
<feature type="transmembrane region" description="Helical" evidence="8">
    <location>
        <begin position="112"/>
        <end position="129"/>
    </location>
</feature>
<name>A0A0F9Y4U4_TRIHA</name>
<evidence type="ECO:0000256" key="1">
    <source>
        <dbReference type="ARBA" id="ARBA00004141"/>
    </source>
</evidence>